<protein>
    <recommendedName>
        <fullName evidence="6">HslU--HslV peptidase</fullName>
    </recommendedName>
</protein>
<sequence length="252" mass="27147">MAMLLNSARLAMKGVYSPISAVAVEEVSRIMSPWIIRDSLLSSREMPTNHTFSRSAHSDTGMHSTTVLAVRKNNEVVIMADGMCSRGSEIVKPNVKKLRRIQDGQVIGGFAGSTADGFALFEMLEAKMEAHPGQLTRSAVELAKSWRSDKYLRQLDAVLVVADAETTLTITGNGDVLEPHDNIVGIGSGGSYATAAARALIDIDGMSAMDIVKKAMRIAADTCIYTNHNFTVETIPADLKKDFVVVDENSAS</sequence>
<dbReference type="GO" id="GO:0005839">
    <property type="term" value="C:proteasome core complex"/>
    <property type="evidence" value="ECO:0007669"/>
    <property type="project" value="InterPro"/>
</dbReference>
<dbReference type="Pfam" id="PF00227">
    <property type="entry name" value="Proteasome"/>
    <property type="match status" value="1"/>
</dbReference>
<organism evidence="5">
    <name type="scientific">Polyblepharides amylifera</name>
    <dbReference type="NCBI Taxonomy" id="1486889"/>
    <lineage>
        <taxon>Eukaryota</taxon>
        <taxon>Viridiplantae</taxon>
        <taxon>Chlorophyta</taxon>
        <taxon>Pyramimonadophyceae</taxon>
        <taxon>Pyramimonadales</taxon>
        <taxon>Polyblepharidaceae</taxon>
        <taxon>Polyblepharides</taxon>
    </lineage>
</organism>
<evidence type="ECO:0000256" key="1">
    <source>
        <dbReference type="ARBA" id="ARBA00006053"/>
    </source>
</evidence>
<keyword evidence="4" id="KW-0378">Hydrolase</keyword>
<evidence type="ECO:0000256" key="4">
    <source>
        <dbReference type="ARBA" id="ARBA00022801"/>
    </source>
</evidence>
<reference evidence="5" key="1">
    <citation type="submission" date="2021-01" db="EMBL/GenBank/DDBJ databases">
        <authorList>
            <person name="Corre E."/>
            <person name="Pelletier E."/>
            <person name="Niang G."/>
            <person name="Scheremetjew M."/>
            <person name="Finn R."/>
            <person name="Kale V."/>
            <person name="Holt S."/>
            <person name="Cochrane G."/>
            <person name="Meng A."/>
            <person name="Brown T."/>
            <person name="Cohen L."/>
        </authorList>
    </citation>
    <scope>NUCLEOTIDE SEQUENCE</scope>
    <source>
        <strain evidence="5">CCMP720</strain>
    </source>
</reference>
<evidence type="ECO:0000256" key="3">
    <source>
        <dbReference type="ARBA" id="ARBA00022698"/>
    </source>
</evidence>
<dbReference type="PROSITE" id="PS51476">
    <property type="entry name" value="PROTEASOME_BETA_2"/>
    <property type="match status" value="1"/>
</dbReference>
<dbReference type="SUPFAM" id="SSF56235">
    <property type="entry name" value="N-terminal nucleophile aminohydrolases (Ntn hydrolases)"/>
    <property type="match status" value="1"/>
</dbReference>
<dbReference type="NCBIfam" id="NF003964">
    <property type="entry name" value="PRK05456.1"/>
    <property type="match status" value="1"/>
</dbReference>
<name>A0A7R9SUZ7_9CHLO</name>
<dbReference type="InterPro" id="IPR001353">
    <property type="entry name" value="Proteasome_sua/b"/>
</dbReference>
<dbReference type="InterPro" id="IPR022281">
    <property type="entry name" value="ATP-dep_Prtase_HsIV_su"/>
</dbReference>
<dbReference type="GO" id="GO:0009376">
    <property type="term" value="C:HslUV protease complex"/>
    <property type="evidence" value="ECO:0007669"/>
    <property type="project" value="InterPro"/>
</dbReference>
<evidence type="ECO:0000313" key="5">
    <source>
        <dbReference type="EMBL" id="CAD8215853.1"/>
    </source>
</evidence>
<dbReference type="NCBIfam" id="TIGR03692">
    <property type="entry name" value="ATP_dep_HslV"/>
    <property type="match status" value="1"/>
</dbReference>
<dbReference type="GO" id="GO:0004298">
    <property type="term" value="F:threonine-type endopeptidase activity"/>
    <property type="evidence" value="ECO:0007669"/>
    <property type="project" value="UniProtKB-KW"/>
</dbReference>
<dbReference type="PANTHER" id="PTHR32194:SF7">
    <property type="entry name" value="ATP-DEPENDENT PROTEASE SUBUNIT HSLV"/>
    <property type="match status" value="1"/>
</dbReference>
<keyword evidence="3" id="KW-0888">Threonine protease</keyword>
<dbReference type="Gene3D" id="3.60.20.10">
    <property type="entry name" value="Glutamine Phosphoribosylpyrophosphate, subunit 1, domain 1"/>
    <property type="match status" value="1"/>
</dbReference>
<dbReference type="EMBL" id="HBDV01000194">
    <property type="protein sequence ID" value="CAD8215853.1"/>
    <property type="molecule type" value="Transcribed_RNA"/>
</dbReference>
<proteinExistence type="inferred from homology"/>
<evidence type="ECO:0008006" key="6">
    <source>
        <dbReference type="Google" id="ProtNLM"/>
    </source>
</evidence>
<dbReference type="InterPro" id="IPR029055">
    <property type="entry name" value="Ntn_hydrolases_N"/>
</dbReference>
<gene>
    <name evidence="5" type="ORF">PAMY1081_LOCUS127</name>
</gene>
<dbReference type="GO" id="GO:0051603">
    <property type="term" value="P:proteolysis involved in protein catabolic process"/>
    <property type="evidence" value="ECO:0007669"/>
    <property type="project" value="InterPro"/>
</dbReference>
<dbReference type="InterPro" id="IPR023333">
    <property type="entry name" value="Proteasome_suB-type"/>
</dbReference>
<dbReference type="CDD" id="cd01913">
    <property type="entry name" value="protease_HslV"/>
    <property type="match status" value="1"/>
</dbReference>
<dbReference type="AlphaFoldDB" id="A0A7R9SUZ7"/>
<dbReference type="PANTHER" id="PTHR32194">
    <property type="entry name" value="METALLOPROTEASE TLDD"/>
    <property type="match status" value="1"/>
</dbReference>
<accession>A0A7R9SUZ7</accession>
<keyword evidence="2" id="KW-0645">Protease</keyword>
<comment type="similarity">
    <text evidence="1">Belongs to the peptidase T1B family. HslV subfamily.</text>
</comment>
<evidence type="ECO:0000256" key="2">
    <source>
        <dbReference type="ARBA" id="ARBA00022670"/>
    </source>
</evidence>